<dbReference type="Proteomes" id="UP000199017">
    <property type="component" value="Unassembled WGS sequence"/>
</dbReference>
<dbReference type="Gene3D" id="3.40.50.1820">
    <property type="entry name" value="alpha/beta hydrolase"/>
    <property type="match status" value="1"/>
</dbReference>
<evidence type="ECO:0000313" key="1">
    <source>
        <dbReference type="EMBL" id="SDI49543.1"/>
    </source>
</evidence>
<sequence length="47" mass="5243">MLEEAEANVECVRYDGTVHGFMSMASTLDIGKRAIERASLTLKKELK</sequence>
<dbReference type="EMBL" id="FNDU01000008">
    <property type="protein sequence ID" value="SDI49543.1"/>
    <property type="molecule type" value="Genomic_DNA"/>
</dbReference>
<dbReference type="InterPro" id="IPR029058">
    <property type="entry name" value="AB_hydrolase_fold"/>
</dbReference>
<protein>
    <submittedName>
        <fullName evidence="1">Acetyl esterase</fullName>
    </submittedName>
</protein>
<organism evidence="1 2">
    <name type="scientific">Alteribacillus bidgolensis</name>
    <dbReference type="NCBI Taxonomy" id="930129"/>
    <lineage>
        <taxon>Bacteria</taxon>
        <taxon>Bacillati</taxon>
        <taxon>Bacillota</taxon>
        <taxon>Bacilli</taxon>
        <taxon>Bacillales</taxon>
        <taxon>Bacillaceae</taxon>
        <taxon>Alteribacillus</taxon>
    </lineage>
</organism>
<evidence type="ECO:0000313" key="2">
    <source>
        <dbReference type="Proteomes" id="UP000199017"/>
    </source>
</evidence>
<dbReference type="AlphaFoldDB" id="A0A1G8L1M3"/>
<gene>
    <name evidence="1" type="ORF">SAMN05216352_108111</name>
</gene>
<keyword evidence="2" id="KW-1185">Reference proteome</keyword>
<reference evidence="1 2" key="1">
    <citation type="submission" date="2016-10" db="EMBL/GenBank/DDBJ databases">
        <authorList>
            <person name="de Groot N.N."/>
        </authorList>
    </citation>
    <scope>NUCLEOTIDE SEQUENCE [LARGE SCALE GENOMIC DNA]</scope>
    <source>
        <strain evidence="2">P4B,CCM 7963,CECT 7998,DSM 25260,IBRC-M 10614,KCTC 13821</strain>
    </source>
</reference>
<accession>A0A1G8L1M3</accession>
<name>A0A1G8L1M3_9BACI</name>
<proteinExistence type="predicted"/>